<dbReference type="SUPFAM" id="SSF51735">
    <property type="entry name" value="NAD(P)-binding Rossmann-fold domains"/>
    <property type="match status" value="3"/>
</dbReference>
<dbReference type="Gene3D" id="3.40.50.720">
    <property type="entry name" value="NAD(P)-binding Rossmann-like Domain"/>
    <property type="match status" value="3"/>
</dbReference>
<dbReference type="Pfam" id="PF13561">
    <property type="entry name" value="adh_short_C2"/>
    <property type="match status" value="3"/>
</dbReference>
<comment type="similarity">
    <text evidence="1">Belongs to the short-chain dehydrogenases/reductases (SDR) family.</text>
</comment>
<dbReference type="AlphaFoldDB" id="A0A232F2W7"/>
<dbReference type="Proteomes" id="UP000215335">
    <property type="component" value="Unassembled WGS sequence"/>
</dbReference>
<dbReference type="InterPro" id="IPR002347">
    <property type="entry name" value="SDR_fam"/>
</dbReference>
<dbReference type="OrthoDB" id="1393670at2759"/>
<comment type="subunit">
    <text evidence="2">Homotetramer.</text>
</comment>
<evidence type="ECO:0000313" key="5">
    <source>
        <dbReference type="EMBL" id="OXU24932.1"/>
    </source>
</evidence>
<evidence type="ECO:0000256" key="3">
    <source>
        <dbReference type="ARBA" id="ARBA00022857"/>
    </source>
</evidence>
<protein>
    <recommendedName>
        <fullName evidence="7">L-xylulose reductase</fullName>
    </recommendedName>
</protein>
<evidence type="ECO:0000256" key="1">
    <source>
        <dbReference type="ARBA" id="ARBA00006484"/>
    </source>
</evidence>
<evidence type="ECO:0000256" key="2">
    <source>
        <dbReference type="ARBA" id="ARBA00011881"/>
    </source>
</evidence>
<dbReference type="PRINTS" id="PR00080">
    <property type="entry name" value="SDRFAMILY"/>
</dbReference>
<dbReference type="GO" id="GO:0005997">
    <property type="term" value="P:xylulose metabolic process"/>
    <property type="evidence" value="ECO:0007669"/>
    <property type="project" value="TreeGrafter"/>
</dbReference>
<dbReference type="PANTHER" id="PTHR44252">
    <property type="entry name" value="D-ERYTHRULOSE REDUCTASE"/>
    <property type="match status" value="1"/>
</dbReference>
<sequence>MNITFEGKRILVTGAGQGIGRETALRLSKFGGTVIALSKTKANLDSLVKEDPKIQTVCADLQDWNKARAAVKSVLPIDLLVNNAGIAILDPFLTLKPEDFDQVFNVNLKSIINVSQVVAENMIQRKVAGSIVNLSSVAGLVAVKDHAIYCSAKAALDMLTKVMALELGPHNIRVNTVNPTLVMTAMGKANWSDPAKAATLREKIPLDRFAEPQEVVDSICFLLSDKSAMTTGVGITVDGGYTSIGKEVALRLSKYKAKVVALSNNKENLVKLSKEQPEIKTVCVDLLDWKATRAAVESVLPIDLLVNNAGVSVNEHCLEATPEIFDLTFGTNVKAMLNVSQVVAKNMIERKVSGSIVNLSSQACRAALLDHVIYCASKGAVDMLTKTMALELGPHNIRVNSVRPTVVMTELGKRVWGDRERADDLKRKIPLGRFAEPHEVVDAIVFLLSEHSSMTTGAGLPVDGGYLAVFEGKRILVTGTGQGIGREMALRLSKFGGTVIALSKTKENLDILTKQDSKIQTLCVNLRDWDATRKAIKSVLPIDLLVNNAGVACLRPFLQATQDDFDLTFDVNVKQILNVSQIVAENMIQRKVAGSIVNISSQASQTALKDHAVYCASKGALDMLTKTMALELGSHNIRVNTVNPTVVMTEMGKLGWSEPKKAQEMLSRIPLGRFAEVDEVIDAVVFLLSDKSSMTTGASIPVEGGFIAT</sequence>
<keyword evidence="4" id="KW-0560">Oxidoreductase</keyword>
<dbReference type="InterPro" id="IPR020904">
    <property type="entry name" value="Sc_DH/Rdtase_CS"/>
</dbReference>
<dbReference type="InterPro" id="IPR051737">
    <property type="entry name" value="L-xylulose/Carbonyl_redctase"/>
</dbReference>
<dbReference type="PROSITE" id="PS00061">
    <property type="entry name" value="ADH_SHORT"/>
    <property type="match status" value="3"/>
</dbReference>
<proteinExistence type="inferred from homology"/>
<evidence type="ECO:0000313" key="6">
    <source>
        <dbReference type="Proteomes" id="UP000215335"/>
    </source>
</evidence>
<organism evidence="5 6">
    <name type="scientific">Trichomalopsis sarcophagae</name>
    <dbReference type="NCBI Taxonomy" id="543379"/>
    <lineage>
        <taxon>Eukaryota</taxon>
        <taxon>Metazoa</taxon>
        <taxon>Ecdysozoa</taxon>
        <taxon>Arthropoda</taxon>
        <taxon>Hexapoda</taxon>
        <taxon>Insecta</taxon>
        <taxon>Pterygota</taxon>
        <taxon>Neoptera</taxon>
        <taxon>Endopterygota</taxon>
        <taxon>Hymenoptera</taxon>
        <taxon>Apocrita</taxon>
        <taxon>Proctotrupomorpha</taxon>
        <taxon>Chalcidoidea</taxon>
        <taxon>Pteromalidae</taxon>
        <taxon>Pteromalinae</taxon>
        <taxon>Trichomalopsis</taxon>
    </lineage>
</organism>
<dbReference type="STRING" id="543379.A0A232F2W7"/>
<gene>
    <name evidence="5" type="ORF">TSAR_015954</name>
</gene>
<keyword evidence="6" id="KW-1185">Reference proteome</keyword>
<dbReference type="PANTHER" id="PTHR44252:SF3">
    <property type="entry name" value="D-ERYTHRULOSE REDUCTASE-RELATED"/>
    <property type="match status" value="1"/>
</dbReference>
<evidence type="ECO:0000256" key="4">
    <source>
        <dbReference type="ARBA" id="ARBA00023002"/>
    </source>
</evidence>
<dbReference type="GO" id="GO:0004090">
    <property type="term" value="F:carbonyl reductase (NADPH) activity"/>
    <property type="evidence" value="ECO:0007669"/>
    <property type="project" value="TreeGrafter"/>
</dbReference>
<dbReference type="GO" id="GO:0006006">
    <property type="term" value="P:glucose metabolic process"/>
    <property type="evidence" value="ECO:0007669"/>
    <property type="project" value="TreeGrafter"/>
</dbReference>
<reference evidence="5 6" key="1">
    <citation type="journal article" date="2017" name="Curr. Biol.">
        <title>The Evolution of Venom by Co-option of Single-Copy Genes.</title>
        <authorList>
            <person name="Martinson E.O."/>
            <person name="Mrinalini"/>
            <person name="Kelkar Y.D."/>
            <person name="Chang C.H."/>
            <person name="Werren J.H."/>
        </authorList>
    </citation>
    <scope>NUCLEOTIDE SEQUENCE [LARGE SCALE GENOMIC DNA]</scope>
    <source>
        <strain evidence="5 6">Alberta</strain>
        <tissue evidence="5">Whole body</tissue>
    </source>
</reference>
<evidence type="ECO:0008006" key="7">
    <source>
        <dbReference type="Google" id="ProtNLM"/>
    </source>
</evidence>
<dbReference type="FunFam" id="3.40.50.720:FF:000084">
    <property type="entry name" value="Short-chain dehydrogenase reductase"/>
    <property type="match status" value="1"/>
</dbReference>
<accession>A0A232F2W7</accession>
<dbReference type="GO" id="GO:0050038">
    <property type="term" value="F:L-xylulose reductase (NADPH) activity"/>
    <property type="evidence" value="ECO:0007669"/>
    <property type="project" value="TreeGrafter"/>
</dbReference>
<name>A0A232F2W7_9HYME</name>
<keyword evidence="3" id="KW-0521">NADP</keyword>
<dbReference type="FunFam" id="3.40.50.720:FF:000214">
    <property type="entry name" value="L-xylulose reductase"/>
    <property type="match status" value="2"/>
</dbReference>
<dbReference type="EMBL" id="NNAY01001163">
    <property type="protein sequence ID" value="OXU24932.1"/>
    <property type="molecule type" value="Genomic_DNA"/>
</dbReference>
<dbReference type="PRINTS" id="PR00081">
    <property type="entry name" value="GDHRDH"/>
</dbReference>
<comment type="caution">
    <text evidence="5">The sequence shown here is derived from an EMBL/GenBank/DDBJ whole genome shotgun (WGS) entry which is preliminary data.</text>
</comment>
<dbReference type="InterPro" id="IPR036291">
    <property type="entry name" value="NAD(P)-bd_dom_sf"/>
</dbReference>